<evidence type="ECO:0000256" key="2">
    <source>
        <dbReference type="ARBA" id="ARBA00002218"/>
    </source>
</evidence>
<dbReference type="Gene3D" id="3.40.50.1820">
    <property type="entry name" value="alpha/beta hydrolase"/>
    <property type="match status" value="1"/>
</dbReference>
<dbReference type="Pfam" id="PF00326">
    <property type="entry name" value="Peptidase_S9"/>
    <property type="match status" value="1"/>
</dbReference>
<evidence type="ECO:0000256" key="7">
    <source>
        <dbReference type="ARBA" id="ARBA00022554"/>
    </source>
</evidence>
<dbReference type="InterPro" id="IPR002469">
    <property type="entry name" value="Peptidase_S9B_N"/>
</dbReference>
<keyword evidence="11" id="KW-0720">Serine protease</keyword>
<evidence type="ECO:0000259" key="19">
    <source>
        <dbReference type="Pfam" id="PF00930"/>
    </source>
</evidence>
<dbReference type="OrthoDB" id="16520at2759"/>
<keyword evidence="12" id="KW-0735">Signal-anchor</keyword>
<feature type="region of interest" description="Disordered" evidence="16">
    <location>
        <begin position="1"/>
        <end position="57"/>
    </location>
</feature>
<dbReference type="InterPro" id="IPR029058">
    <property type="entry name" value="AB_hydrolase_fold"/>
</dbReference>
<dbReference type="Proteomes" id="UP000184063">
    <property type="component" value="Unassembled WGS sequence"/>
</dbReference>
<evidence type="ECO:0000256" key="11">
    <source>
        <dbReference type="ARBA" id="ARBA00022825"/>
    </source>
</evidence>
<feature type="domain" description="Peptidase S9 prolyl oligopeptidase catalytic" evidence="18">
    <location>
        <begin position="684"/>
        <end position="877"/>
    </location>
</feature>
<evidence type="ECO:0000256" key="14">
    <source>
        <dbReference type="ARBA" id="ARBA00023136"/>
    </source>
</evidence>
<reference evidence="21" key="1">
    <citation type="journal article" date="2017" name="Genome Biol.">
        <title>Comparative genomics reveals high biological diversity and specific adaptations in the industrially and medically important fungal genus Aspergillus.</title>
        <authorList>
            <person name="de Vries R.P."/>
            <person name="Riley R."/>
            <person name="Wiebenga A."/>
            <person name="Aguilar-Osorio G."/>
            <person name="Amillis S."/>
            <person name="Uchima C.A."/>
            <person name="Anderluh G."/>
            <person name="Asadollahi M."/>
            <person name="Askin M."/>
            <person name="Barry K."/>
            <person name="Battaglia E."/>
            <person name="Bayram O."/>
            <person name="Benocci T."/>
            <person name="Braus-Stromeyer S.A."/>
            <person name="Caldana C."/>
            <person name="Canovas D."/>
            <person name="Cerqueira G.C."/>
            <person name="Chen F."/>
            <person name="Chen W."/>
            <person name="Choi C."/>
            <person name="Clum A."/>
            <person name="Dos Santos R.A."/>
            <person name="Damasio A.R."/>
            <person name="Diallinas G."/>
            <person name="Emri T."/>
            <person name="Fekete E."/>
            <person name="Flipphi M."/>
            <person name="Freyberg S."/>
            <person name="Gallo A."/>
            <person name="Gournas C."/>
            <person name="Habgood R."/>
            <person name="Hainaut M."/>
            <person name="Harispe M.L."/>
            <person name="Henrissat B."/>
            <person name="Hilden K.S."/>
            <person name="Hope R."/>
            <person name="Hossain A."/>
            <person name="Karabika E."/>
            <person name="Karaffa L."/>
            <person name="Karanyi Z."/>
            <person name="Krasevec N."/>
            <person name="Kuo A."/>
            <person name="Kusch H."/>
            <person name="LaButti K."/>
            <person name="Lagendijk E.L."/>
            <person name="Lapidus A."/>
            <person name="Levasseur A."/>
            <person name="Lindquist E."/>
            <person name="Lipzen A."/>
            <person name="Logrieco A.F."/>
            <person name="MacCabe A."/>
            <person name="Maekelae M.R."/>
            <person name="Malavazi I."/>
            <person name="Melin P."/>
            <person name="Meyer V."/>
            <person name="Mielnichuk N."/>
            <person name="Miskei M."/>
            <person name="Molnar A.P."/>
            <person name="Mule G."/>
            <person name="Ngan C.Y."/>
            <person name="Orejas M."/>
            <person name="Orosz E."/>
            <person name="Ouedraogo J.P."/>
            <person name="Overkamp K.M."/>
            <person name="Park H.-S."/>
            <person name="Perrone G."/>
            <person name="Piumi F."/>
            <person name="Punt P.J."/>
            <person name="Ram A.F."/>
            <person name="Ramon A."/>
            <person name="Rauscher S."/>
            <person name="Record E."/>
            <person name="Riano-Pachon D.M."/>
            <person name="Robert V."/>
            <person name="Roehrig J."/>
            <person name="Ruller R."/>
            <person name="Salamov A."/>
            <person name="Salih N.S."/>
            <person name="Samson R.A."/>
            <person name="Sandor E."/>
            <person name="Sanguinetti M."/>
            <person name="Schuetze T."/>
            <person name="Sepcic K."/>
            <person name="Shelest E."/>
            <person name="Sherlock G."/>
            <person name="Sophianopoulou V."/>
            <person name="Squina F.M."/>
            <person name="Sun H."/>
            <person name="Susca A."/>
            <person name="Todd R.B."/>
            <person name="Tsang A."/>
            <person name="Unkles S.E."/>
            <person name="van de Wiele N."/>
            <person name="van Rossen-Uffink D."/>
            <person name="Oliveira J.V."/>
            <person name="Vesth T.C."/>
            <person name="Visser J."/>
            <person name="Yu J.-H."/>
            <person name="Zhou M."/>
            <person name="Andersen M.R."/>
            <person name="Archer D.B."/>
            <person name="Baker S.E."/>
            <person name="Benoit I."/>
            <person name="Brakhage A.A."/>
            <person name="Braus G.H."/>
            <person name="Fischer R."/>
            <person name="Frisvad J.C."/>
            <person name="Goldman G.H."/>
            <person name="Houbraken J."/>
            <person name="Oakley B."/>
            <person name="Pocsi I."/>
            <person name="Scazzocchio C."/>
            <person name="Seiboth B."/>
            <person name="vanKuyk P.A."/>
            <person name="Wortman J."/>
            <person name="Dyer P.S."/>
            <person name="Grigoriev I.V."/>
        </authorList>
    </citation>
    <scope>NUCLEOTIDE SEQUENCE [LARGE SCALE GENOMIC DNA]</scope>
    <source>
        <strain evidence="21">CBS 106.47</strain>
    </source>
</reference>
<dbReference type="Gene3D" id="2.140.10.30">
    <property type="entry name" value="Dipeptidylpeptidase IV, N-terminal domain"/>
    <property type="match status" value="1"/>
</dbReference>
<keyword evidence="15" id="KW-0325">Glycoprotein</keyword>
<dbReference type="GO" id="GO:0008239">
    <property type="term" value="F:dipeptidyl-peptidase activity"/>
    <property type="evidence" value="ECO:0007669"/>
    <property type="project" value="UniProtKB-EC"/>
</dbReference>
<keyword evidence="14 17" id="KW-0472">Membrane</keyword>
<dbReference type="VEuPathDB" id="FungiDB:ASPFODRAFT_127653"/>
<dbReference type="GO" id="GO:0008236">
    <property type="term" value="F:serine-type peptidase activity"/>
    <property type="evidence" value="ECO:0007669"/>
    <property type="project" value="UniProtKB-KW"/>
</dbReference>
<feature type="compositionally biased region" description="Low complexity" evidence="16">
    <location>
        <begin position="16"/>
        <end position="36"/>
    </location>
</feature>
<evidence type="ECO:0000256" key="1">
    <source>
        <dbReference type="ARBA" id="ARBA00001257"/>
    </source>
</evidence>
<dbReference type="GO" id="GO:0006508">
    <property type="term" value="P:proteolysis"/>
    <property type="evidence" value="ECO:0007669"/>
    <property type="project" value="UniProtKB-KW"/>
</dbReference>
<dbReference type="SUPFAM" id="SSF82171">
    <property type="entry name" value="DPP6 N-terminal domain-like"/>
    <property type="match status" value="1"/>
</dbReference>
<dbReference type="EC" id="3.4.14.5" evidence="5"/>
<evidence type="ECO:0000313" key="20">
    <source>
        <dbReference type="EMBL" id="OJZ89171.1"/>
    </source>
</evidence>
<feature type="domain" description="Dipeptidylpeptidase IV N-terminal" evidence="19">
    <location>
        <begin position="226"/>
        <end position="600"/>
    </location>
</feature>
<dbReference type="FunFam" id="3.40.50.1820:FF:000003">
    <property type="entry name" value="Dipeptidyl peptidase 4"/>
    <property type="match status" value="1"/>
</dbReference>
<keyword evidence="7" id="KW-0926">Vacuole</keyword>
<dbReference type="GO" id="GO:0005774">
    <property type="term" value="C:vacuolar membrane"/>
    <property type="evidence" value="ECO:0007669"/>
    <property type="project" value="UniProtKB-SubCell"/>
</dbReference>
<protein>
    <recommendedName>
        <fullName evidence="5">dipeptidyl-peptidase IV</fullName>
        <ecNumber evidence="5">3.4.14.5</ecNumber>
    </recommendedName>
</protein>
<evidence type="ECO:0000313" key="21">
    <source>
        <dbReference type="Proteomes" id="UP000184063"/>
    </source>
</evidence>
<dbReference type="AlphaFoldDB" id="A0A1M3TR69"/>
<comment type="catalytic activity">
    <reaction evidence="1">
        <text>Release of an N-terminal dipeptide, Xaa-Yaa-|-Zaa-, from a polypeptide, preferentially when Yaa is Pro, provided Zaa is neither Pro nor hydroxyproline.</text>
        <dbReference type="EC" id="3.4.14.5"/>
    </reaction>
</comment>
<dbReference type="InterPro" id="IPR050278">
    <property type="entry name" value="Serine_Prot_S9B/DPPIV"/>
</dbReference>
<keyword evidence="9 17" id="KW-0812">Transmembrane</keyword>
<dbReference type="Pfam" id="PF00930">
    <property type="entry name" value="DPPIV_N"/>
    <property type="match status" value="1"/>
</dbReference>
<evidence type="ECO:0000256" key="13">
    <source>
        <dbReference type="ARBA" id="ARBA00022989"/>
    </source>
</evidence>
<dbReference type="InterPro" id="IPR001375">
    <property type="entry name" value="Peptidase_S9_cat"/>
</dbReference>
<evidence type="ECO:0000256" key="16">
    <source>
        <dbReference type="SAM" id="MobiDB-lite"/>
    </source>
</evidence>
<dbReference type="EMBL" id="KV878238">
    <property type="protein sequence ID" value="OJZ89171.1"/>
    <property type="molecule type" value="Genomic_DNA"/>
</dbReference>
<evidence type="ECO:0000256" key="15">
    <source>
        <dbReference type="ARBA" id="ARBA00023180"/>
    </source>
</evidence>
<dbReference type="PANTHER" id="PTHR11731:SF200">
    <property type="entry name" value="DIPEPTIDYL PEPTIDASE 10, ISOFORM B"/>
    <property type="match status" value="1"/>
</dbReference>
<accession>A0A1M3TR69</accession>
<dbReference type="SUPFAM" id="SSF53474">
    <property type="entry name" value="alpha/beta-Hydrolases"/>
    <property type="match status" value="1"/>
</dbReference>
<keyword evidence="8" id="KW-0645">Protease</keyword>
<keyword evidence="6" id="KW-0031">Aminopeptidase</keyword>
<comment type="function">
    <text evidence="2">Type IV dipeptidyl-peptidase which removes N-terminal dipeptides sequentially from polypeptides having unsubstituted N-termini provided that the penultimate residue is proline.</text>
</comment>
<name>A0A1M3TR69_ASPLC</name>
<dbReference type="GO" id="GO:0005886">
    <property type="term" value="C:plasma membrane"/>
    <property type="evidence" value="ECO:0007669"/>
    <property type="project" value="TreeGrafter"/>
</dbReference>
<evidence type="ECO:0000256" key="6">
    <source>
        <dbReference type="ARBA" id="ARBA00022438"/>
    </source>
</evidence>
<comment type="subcellular location">
    <subcellularLocation>
        <location evidence="3">Vacuole membrane</location>
        <topology evidence="3">Single-pass type II membrane protein</topology>
    </subcellularLocation>
</comment>
<evidence type="ECO:0000256" key="5">
    <source>
        <dbReference type="ARBA" id="ARBA00012062"/>
    </source>
</evidence>
<evidence type="ECO:0000256" key="9">
    <source>
        <dbReference type="ARBA" id="ARBA00022692"/>
    </source>
</evidence>
<evidence type="ECO:0000256" key="12">
    <source>
        <dbReference type="ARBA" id="ARBA00022968"/>
    </source>
</evidence>
<sequence length="940" mass="106005">MGKYQEDDNNEFLPMSRPRPSTASTSSDSGLSVDTTAYPEESKYTSTAPGTDGLSDENRYRDVEEGEVGADEPFLPSAKKPAATGSRTSRLIWGLVILCVAGWLWGLVLFVTQSRSAQQSVSEALQSHESGAISGSSSSGKPVTLEQVLTGQWLPRSHAVSWIAGPNGEDGLLVEQGEDQGKGYLRVDDIRSRKSDATAQESRVLMEKAVVQVDGRTIFPVSTWPSPDLNKVLLLSEREKNWRHSFTGKYWIFDVATQSAQPLDPSDPDARVQLAIWSPTSDMVAFVRNNNLYLRKLSSKEVVPITKDGGTDLFYGVPDWVYEEEVFSGNSVTWWSGDGKYVAFLRTNETAVPEFPVQYYLSRPSGKKPLPGLEDYPEVREIKYPKAGAPNPVVSLQFYDVEKQEVFSIEAPDDFEDDDRIIIEIVWGTEGKILVRATNRESDVLKVFLFDTKARTSKLVRVENVAEIDGGWVEPTQYTWFIPADPNNGRPHDGYLDTVIHEGYEHLGYFTPLDNSEPILLTQGEWEVVDAPTAVDLRKGIVYFISTKESPTERHLYQVNLDGSNLKPLTDTSKPGYYDVSFSHGTGYALLSYRGPSIPWQAIVNTETDELKYEETIEDNAGLARMVDSYALPTEIYQNVTIDGFTLQVVERRPPHFNPAKKYPVLFYLYNGPRSQTVDRKFSIDFQSYVASSLGYIVVTVDGRGTGFSGRKTRCIVRGNLGYYEAYDQITTAKLWGEKPYVDETRMSIWGWSYGGFMTLKTLEQDAGQTFQYGMAVAPVTDWRHYDSIYTERYMHTPAHNPNGYDNTSITDMNALQQTVRFLVIHGASDDNVHIQNTLVLVDKLDLAGVQNYDLHFYPDSDHSINFHNAHRMVYEREHPPRPFSKLRMQCTDIMVAMMMIGLSSWLVNAFNDEWHRIADPVPDDSIWEKVKRSLPMLVN</sequence>
<evidence type="ECO:0000256" key="3">
    <source>
        <dbReference type="ARBA" id="ARBA00004576"/>
    </source>
</evidence>
<evidence type="ECO:0000256" key="10">
    <source>
        <dbReference type="ARBA" id="ARBA00022801"/>
    </source>
</evidence>
<evidence type="ECO:0000256" key="4">
    <source>
        <dbReference type="ARBA" id="ARBA00006150"/>
    </source>
</evidence>
<keyword evidence="10" id="KW-0378">Hydrolase</keyword>
<comment type="similarity">
    <text evidence="4">Belongs to the peptidase S9B family.</text>
</comment>
<feature type="transmembrane region" description="Helical" evidence="17">
    <location>
        <begin position="91"/>
        <end position="111"/>
    </location>
</feature>
<gene>
    <name evidence="20" type="ORF">ASPFODRAFT_127653</name>
</gene>
<evidence type="ECO:0000256" key="17">
    <source>
        <dbReference type="SAM" id="Phobius"/>
    </source>
</evidence>
<proteinExistence type="inferred from homology"/>
<dbReference type="GO" id="GO:0004177">
    <property type="term" value="F:aminopeptidase activity"/>
    <property type="evidence" value="ECO:0007669"/>
    <property type="project" value="UniProtKB-KW"/>
</dbReference>
<dbReference type="PANTHER" id="PTHR11731">
    <property type="entry name" value="PROTEASE FAMILY S9B,C DIPEPTIDYL-PEPTIDASE IV-RELATED"/>
    <property type="match status" value="1"/>
</dbReference>
<keyword evidence="13 17" id="KW-1133">Transmembrane helix</keyword>
<evidence type="ECO:0000256" key="8">
    <source>
        <dbReference type="ARBA" id="ARBA00022670"/>
    </source>
</evidence>
<evidence type="ECO:0000259" key="18">
    <source>
        <dbReference type="Pfam" id="PF00326"/>
    </source>
</evidence>
<organism evidence="20 21">
    <name type="scientific">Aspergillus luchuensis (strain CBS 106.47)</name>
    <dbReference type="NCBI Taxonomy" id="1137211"/>
    <lineage>
        <taxon>Eukaryota</taxon>
        <taxon>Fungi</taxon>
        <taxon>Dikarya</taxon>
        <taxon>Ascomycota</taxon>
        <taxon>Pezizomycotina</taxon>
        <taxon>Eurotiomycetes</taxon>
        <taxon>Eurotiomycetidae</taxon>
        <taxon>Eurotiales</taxon>
        <taxon>Aspergillaceae</taxon>
        <taxon>Aspergillus</taxon>
        <taxon>Aspergillus subgen. Circumdati</taxon>
    </lineage>
</organism>